<feature type="compositionally biased region" description="Polar residues" evidence="1">
    <location>
        <begin position="10"/>
        <end position="21"/>
    </location>
</feature>
<dbReference type="Pfam" id="PF24864">
    <property type="entry name" value="DUF7730"/>
    <property type="match status" value="1"/>
</dbReference>
<dbReference type="OrthoDB" id="515692at2759"/>
<keyword evidence="4" id="KW-1185">Reference proteome</keyword>
<dbReference type="Proteomes" id="UP000799537">
    <property type="component" value="Unassembled WGS sequence"/>
</dbReference>
<evidence type="ECO:0000259" key="2">
    <source>
        <dbReference type="Pfam" id="PF24864"/>
    </source>
</evidence>
<dbReference type="EMBL" id="ML993633">
    <property type="protein sequence ID" value="KAF2159788.1"/>
    <property type="molecule type" value="Genomic_DNA"/>
</dbReference>
<dbReference type="GeneID" id="54562894"/>
<dbReference type="AlphaFoldDB" id="A0A6A6C0J4"/>
<dbReference type="PANTHER" id="PTHR38790">
    <property type="entry name" value="2EXR DOMAIN-CONTAINING PROTEIN-RELATED"/>
    <property type="match status" value="1"/>
</dbReference>
<protein>
    <recommendedName>
        <fullName evidence="2">DUF7730 domain-containing protein</fullName>
    </recommendedName>
</protein>
<feature type="region of interest" description="Disordered" evidence="1">
    <location>
        <begin position="1"/>
        <end position="21"/>
    </location>
</feature>
<organism evidence="3 4">
    <name type="scientific">Zasmidium cellare ATCC 36951</name>
    <dbReference type="NCBI Taxonomy" id="1080233"/>
    <lineage>
        <taxon>Eukaryota</taxon>
        <taxon>Fungi</taxon>
        <taxon>Dikarya</taxon>
        <taxon>Ascomycota</taxon>
        <taxon>Pezizomycotina</taxon>
        <taxon>Dothideomycetes</taxon>
        <taxon>Dothideomycetidae</taxon>
        <taxon>Mycosphaerellales</taxon>
        <taxon>Mycosphaerellaceae</taxon>
        <taxon>Zasmidium</taxon>
    </lineage>
</organism>
<name>A0A6A6C0J4_ZASCE</name>
<sequence length="335" mass="38314">MANPQPPNPSTATPLTSQPSSNFFTTLSPELRLEILTLAFGSRTIHLSLFDTTPPRPYYTPGGWPPKLPQGQAKLCSTICRRHDRFGPKDIRGFRSVADDSCAATYPVDEEKKMRSEEWLAGLHLGVLGWLLACRQAYVEGLDVLFSTNTFHVDRPLLAASLSSFFPQERLARIRAVELKLDWRVARYEGDRVPFHERLPRILENLPKELPRVTHLSIAFQDNLWPDPDARSAPSVEEFMPWLEDKALRPLDRLAENMERLETFEVYFVSSIHSKLRKDRHWERGRTGDFRPSFWRGLDGSKECKKGYWVHEGADDTPYVCTYLPPPPRPAADSA</sequence>
<evidence type="ECO:0000313" key="4">
    <source>
        <dbReference type="Proteomes" id="UP000799537"/>
    </source>
</evidence>
<feature type="domain" description="DUF7730" evidence="2">
    <location>
        <begin position="17"/>
        <end position="185"/>
    </location>
</feature>
<dbReference type="RefSeq" id="XP_033660677.1">
    <property type="nucleotide sequence ID" value="XM_033809622.1"/>
</dbReference>
<reference evidence="3" key="1">
    <citation type="journal article" date="2020" name="Stud. Mycol.">
        <title>101 Dothideomycetes genomes: a test case for predicting lifestyles and emergence of pathogens.</title>
        <authorList>
            <person name="Haridas S."/>
            <person name="Albert R."/>
            <person name="Binder M."/>
            <person name="Bloem J."/>
            <person name="Labutti K."/>
            <person name="Salamov A."/>
            <person name="Andreopoulos B."/>
            <person name="Baker S."/>
            <person name="Barry K."/>
            <person name="Bills G."/>
            <person name="Bluhm B."/>
            <person name="Cannon C."/>
            <person name="Castanera R."/>
            <person name="Culley D."/>
            <person name="Daum C."/>
            <person name="Ezra D."/>
            <person name="Gonzalez J."/>
            <person name="Henrissat B."/>
            <person name="Kuo A."/>
            <person name="Liang C."/>
            <person name="Lipzen A."/>
            <person name="Lutzoni F."/>
            <person name="Magnuson J."/>
            <person name="Mondo S."/>
            <person name="Nolan M."/>
            <person name="Ohm R."/>
            <person name="Pangilinan J."/>
            <person name="Park H.-J."/>
            <person name="Ramirez L."/>
            <person name="Alfaro M."/>
            <person name="Sun H."/>
            <person name="Tritt A."/>
            <person name="Yoshinaga Y."/>
            <person name="Zwiers L.-H."/>
            <person name="Turgeon B."/>
            <person name="Goodwin S."/>
            <person name="Spatafora J."/>
            <person name="Crous P."/>
            <person name="Grigoriev I."/>
        </authorList>
    </citation>
    <scope>NUCLEOTIDE SEQUENCE</scope>
    <source>
        <strain evidence="3">ATCC 36951</strain>
    </source>
</reference>
<dbReference type="PANTHER" id="PTHR38790:SF4">
    <property type="entry name" value="2EXR DOMAIN-CONTAINING PROTEIN"/>
    <property type="match status" value="1"/>
</dbReference>
<evidence type="ECO:0000313" key="3">
    <source>
        <dbReference type="EMBL" id="KAF2159788.1"/>
    </source>
</evidence>
<accession>A0A6A6C0J4</accession>
<gene>
    <name evidence="3" type="ORF">M409DRAFT_29787</name>
</gene>
<proteinExistence type="predicted"/>
<evidence type="ECO:0000256" key="1">
    <source>
        <dbReference type="SAM" id="MobiDB-lite"/>
    </source>
</evidence>
<dbReference type="InterPro" id="IPR056632">
    <property type="entry name" value="DUF7730"/>
</dbReference>